<dbReference type="PANTHER" id="PTHR28228:SF1">
    <property type="entry name" value="SECRETORY COMPONENT PROTEIN SHR3"/>
    <property type="match status" value="1"/>
</dbReference>
<feature type="transmembrane region" description="Helical" evidence="2">
    <location>
        <begin position="7"/>
        <end position="29"/>
    </location>
</feature>
<proteinExistence type="predicted"/>
<dbReference type="InterPro" id="IPR013248">
    <property type="entry name" value="Psh3/Shr3"/>
</dbReference>
<dbReference type="PANTHER" id="PTHR28228">
    <property type="entry name" value="SECRETORY COMPONENT PROTEIN SHR3"/>
    <property type="match status" value="1"/>
</dbReference>
<evidence type="ECO:0000256" key="1">
    <source>
        <dbReference type="SAM" id="MobiDB-lite"/>
    </source>
</evidence>
<dbReference type="Proteomes" id="UP000094236">
    <property type="component" value="Unassembled WGS sequence"/>
</dbReference>
<dbReference type="Pfam" id="PF08229">
    <property type="entry name" value="SHR3_chaperone"/>
    <property type="match status" value="1"/>
</dbReference>
<evidence type="ECO:0008006" key="5">
    <source>
        <dbReference type="Google" id="ProtNLM"/>
    </source>
</evidence>
<dbReference type="EMBL" id="KV454011">
    <property type="protein sequence ID" value="ODV98231.1"/>
    <property type="molecule type" value="Genomic_DNA"/>
</dbReference>
<dbReference type="OrthoDB" id="5229808at2759"/>
<protein>
    <recommendedName>
        <fullName evidence="5">Shr3 amino acid permease chaperone</fullName>
    </recommendedName>
</protein>
<keyword evidence="2" id="KW-1133">Transmembrane helix</keyword>
<feature type="transmembrane region" description="Helical" evidence="2">
    <location>
        <begin position="63"/>
        <end position="84"/>
    </location>
</feature>
<dbReference type="AlphaFoldDB" id="A0A1E4U2K6"/>
<keyword evidence="2" id="KW-0812">Transmembrane</keyword>
<dbReference type="PIRSF" id="PIRSF029187">
    <property type="entry name" value="Shr3_AAP_chap"/>
    <property type="match status" value="1"/>
</dbReference>
<feature type="transmembrane region" description="Helical" evidence="2">
    <location>
        <begin position="136"/>
        <end position="160"/>
    </location>
</feature>
<dbReference type="GO" id="GO:0005789">
    <property type="term" value="C:endoplasmic reticulum membrane"/>
    <property type="evidence" value="ECO:0007669"/>
    <property type="project" value="TreeGrafter"/>
</dbReference>
<accession>A0A1E4U2K6</accession>
<feature type="transmembrane region" description="Helical" evidence="2">
    <location>
        <begin position="96"/>
        <end position="116"/>
    </location>
</feature>
<sequence>MAYKDIVPVGTTLIVAATSFALGVIFSNWPYDYSTLYSKILPTDKTFANSLQHYQTLGSSPLFIVHTFHAVLGIGFIGCFIKIYKPSEETKLFEYGTLFLYMVAVVVYLTNIRIGIQSAIARQWGDVDEKTGINVIAASQTMIVFVLVGVLVLQGGLYYANWENERALKKFYEDEAKEKAKKQEQQDKESGVDSAKASGSEVREKTSSGKKSIKKT</sequence>
<gene>
    <name evidence="3" type="ORF">PACTADRAFT_48031</name>
</gene>
<dbReference type="GO" id="GO:0006888">
    <property type="term" value="P:endoplasmic reticulum to Golgi vesicle-mediated transport"/>
    <property type="evidence" value="ECO:0007669"/>
    <property type="project" value="TreeGrafter"/>
</dbReference>
<keyword evidence="4" id="KW-1185">Reference proteome</keyword>
<dbReference type="GO" id="GO:0051082">
    <property type="term" value="F:unfolded protein binding"/>
    <property type="evidence" value="ECO:0007669"/>
    <property type="project" value="TreeGrafter"/>
</dbReference>
<evidence type="ECO:0000256" key="2">
    <source>
        <dbReference type="SAM" id="Phobius"/>
    </source>
</evidence>
<reference evidence="4" key="1">
    <citation type="submission" date="2016-05" db="EMBL/GenBank/DDBJ databases">
        <title>Comparative genomics of biotechnologically important yeasts.</title>
        <authorList>
            <consortium name="DOE Joint Genome Institute"/>
            <person name="Riley R."/>
            <person name="Haridas S."/>
            <person name="Wolfe K.H."/>
            <person name="Lopes M.R."/>
            <person name="Hittinger C.T."/>
            <person name="Goker M."/>
            <person name="Salamov A."/>
            <person name="Wisecaver J."/>
            <person name="Long T.M."/>
            <person name="Aerts A.L."/>
            <person name="Barry K."/>
            <person name="Choi C."/>
            <person name="Clum A."/>
            <person name="Coughlan A.Y."/>
            <person name="Deshpande S."/>
            <person name="Douglass A.P."/>
            <person name="Hanson S.J."/>
            <person name="Klenk H.-P."/>
            <person name="Labutti K."/>
            <person name="Lapidus A."/>
            <person name="Lindquist E."/>
            <person name="Lipzen A."/>
            <person name="Meier-Kolthoff J.P."/>
            <person name="Ohm R.A."/>
            <person name="Otillar R.P."/>
            <person name="Pangilinan J."/>
            <person name="Peng Y."/>
            <person name="Rokas A."/>
            <person name="Rosa C.A."/>
            <person name="Scheuner C."/>
            <person name="Sibirny A.A."/>
            <person name="Slot J.C."/>
            <person name="Stielow J.B."/>
            <person name="Sun H."/>
            <person name="Kurtzman C.P."/>
            <person name="Blackwell M."/>
            <person name="Grigoriev I.V."/>
            <person name="Jeffries T.W."/>
        </authorList>
    </citation>
    <scope>NUCLEOTIDE SEQUENCE [LARGE SCALE GENOMIC DNA]</scope>
    <source>
        <strain evidence="4">NRRL Y-2460</strain>
    </source>
</reference>
<feature type="compositionally biased region" description="Basic and acidic residues" evidence="1">
    <location>
        <begin position="179"/>
        <end position="191"/>
    </location>
</feature>
<organism evidence="3 4">
    <name type="scientific">Pachysolen tannophilus NRRL Y-2460</name>
    <dbReference type="NCBI Taxonomy" id="669874"/>
    <lineage>
        <taxon>Eukaryota</taxon>
        <taxon>Fungi</taxon>
        <taxon>Dikarya</taxon>
        <taxon>Ascomycota</taxon>
        <taxon>Saccharomycotina</taxon>
        <taxon>Pichiomycetes</taxon>
        <taxon>Pachysolenaceae</taxon>
        <taxon>Pachysolen</taxon>
    </lineage>
</organism>
<name>A0A1E4U2K6_PACTA</name>
<dbReference type="SMART" id="SM00786">
    <property type="entry name" value="SHR3_chaperone"/>
    <property type="match status" value="1"/>
</dbReference>
<feature type="region of interest" description="Disordered" evidence="1">
    <location>
        <begin position="179"/>
        <end position="216"/>
    </location>
</feature>
<evidence type="ECO:0000313" key="3">
    <source>
        <dbReference type="EMBL" id="ODV98231.1"/>
    </source>
</evidence>
<evidence type="ECO:0000313" key="4">
    <source>
        <dbReference type="Proteomes" id="UP000094236"/>
    </source>
</evidence>
<keyword evidence="2" id="KW-0472">Membrane</keyword>
<dbReference type="STRING" id="669874.A0A1E4U2K6"/>